<comment type="cofactor">
    <cofactor evidence="1">
        <name>FMN</name>
        <dbReference type="ChEBI" id="CHEBI:58210"/>
    </cofactor>
</comment>
<dbReference type="GO" id="GO:0005743">
    <property type="term" value="C:mitochondrial inner membrane"/>
    <property type="evidence" value="ECO:0007669"/>
    <property type="project" value="TreeGrafter"/>
</dbReference>
<sequence>MGGFCRLVSMNRRLSSNYCTTVCQKSGVEVLRDFSWSAKLVGDCDTALGNLRPIVVLTLHFIEGATRTYEFTVEEKMYPKLSPGYITKSTAIILSSSTFLYGFMEYITGNEVFQRKQLPCLGIIQRHPSLIIFFIFIASHSVYYPNPKISLLCLEITLKTEILWLYFQLMPLLNCILRPELTVRFNIYLAKHRLLPLFSHSYREHSELNCNVMNMHFKNPLGLAAGFDKDAEAIKGLRESGFGFIEVGTVTPLPQKDAHNSVVKLLFKDEVSFPN</sequence>
<dbReference type="STRING" id="42155.A0A0R3R2B2"/>
<evidence type="ECO:0000313" key="9">
    <source>
        <dbReference type="WBParaSite" id="BTMF_0001415201-mRNA-1"/>
    </source>
</evidence>
<comment type="pathway">
    <text evidence="2">Pyrimidine metabolism; UMP biosynthesis via de novo pathway.</text>
</comment>
<dbReference type="GO" id="GO:0006207">
    <property type="term" value="P:'de novo' pyrimidine nucleobase biosynthetic process"/>
    <property type="evidence" value="ECO:0007669"/>
    <property type="project" value="TreeGrafter"/>
</dbReference>
<dbReference type="EMBL" id="UZAG01018914">
    <property type="protein sequence ID" value="VDO41556.1"/>
    <property type="molecule type" value="Genomic_DNA"/>
</dbReference>
<dbReference type="InterPro" id="IPR050074">
    <property type="entry name" value="DHO_dehydrogenase"/>
</dbReference>
<keyword evidence="4" id="KW-0288">FMN</keyword>
<dbReference type="SUPFAM" id="SSF51395">
    <property type="entry name" value="FMN-linked oxidoreductases"/>
    <property type="match status" value="1"/>
</dbReference>
<accession>A0A0R3R2B2</accession>
<dbReference type="AlphaFoldDB" id="A0A0R3R2B2"/>
<evidence type="ECO:0000256" key="5">
    <source>
        <dbReference type="ARBA" id="ARBA00023002"/>
    </source>
</evidence>
<evidence type="ECO:0000313" key="7">
    <source>
        <dbReference type="EMBL" id="VDO41556.1"/>
    </source>
</evidence>
<dbReference type="GO" id="GO:0004152">
    <property type="term" value="F:dihydroorotate dehydrogenase activity"/>
    <property type="evidence" value="ECO:0007669"/>
    <property type="project" value="TreeGrafter"/>
</dbReference>
<dbReference type="InterPro" id="IPR005720">
    <property type="entry name" value="Dihydroorotate_DH_cat"/>
</dbReference>
<name>A0A0R3R2B2_9BILA</name>
<keyword evidence="5" id="KW-0560">Oxidoreductase</keyword>
<keyword evidence="3" id="KW-0285">Flavoprotein</keyword>
<dbReference type="Gene3D" id="3.20.20.70">
    <property type="entry name" value="Aldolase class I"/>
    <property type="match status" value="1"/>
</dbReference>
<dbReference type="PANTHER" id="PTHR48109">
    <property type="entry name" value="DIHYDROOROTATE DEHYDROGENASE (QUINONE), MITOCHONDRIAL-RELATED"/>
    <property type="match status" value="1"/>
</dbReference>
<dbReference type="GO" id="GO:0009220">
    <property type="term" value="P:pyrimidine ribonucleotide biosynthetic process"/>
    <property type="evidence" value="ECO:0007669"/>
    <property type="project" value="TreeGrafter"/>
</dbReference>
<feature type="domain" description="Dihydroorotate dehydrogenase catalytic" evidence="6">
    <location>
        <begin position="208"/>
        <end position="256"/>
    </location>
</feature>
<protein>
    <submittedName>
        <fullName evidence="9">DHO_dh domain-containing protein</fullName>
    </submittedName>
</protein>
<dbReference type="InterPro" id="IPR013785">
    <property type="entry name" value="Aldolase_TIM"/>
</dbReference>
<dbReference type="WBParaSite" id="BTMF_0001415201-mRNA-1">
    <property type="protein sequence ID" value="BTMF_0001415201-mRNA-1"/>
    <property type="gene ID" value="BTMF_0001415201"/>
</dbReference>
<keyword evidence="8" id="KW-1185">Reference proteome</keyword>
<evidence type="ECO:0000313" key="8">
    <source>
        <dbReference type="Proteomes" id="UP000280834"/>
    </source>
</evidence>
<dbReference type="PANTHER" id="PTHR48109:SF4">
    <property type="entry name" value="DIHYDROOROTATE DEHYDROGENASE (QUINONE), MITOCHONDRIAL"/>
    <property type="match status" value="1"/>
</dbReference>
<evidence type="ECO:0000256" key="1">
    <source>
        <dbReference type="ARBA" id="ARBA00001917"/>
    </source>
</evidence>
<evidence type="ECO:0000256" key="4">
    <source>
        <dbReference type="ARBA" id="ARBA00022643"/>
    </source>
</evidence>
<proteinExistence type="predicted"/>
<dbReference type="Pfam" id="PF01180">
    <property type="entry name" value="DHO_dh"/>
    <property type="match status" value="1"/>
</dbReference>
<reference evidence="7 8" key="2">
    <citation type="submission" date="2018-11" db="EMBL/GenBank/DDBJ databases">
        <authorList>
            <consortium name="Pathogen Informatics"/>
        </authorList>
    </citation>
    <scope>NUCLEOTIDE SEQUENCE [LARGE SCALE GENOMIC DNA]</scope>
</reference>
<evidence type="ECO:0000256" key="3">
    <source>
        <dbReference type="ARBA" id="ARBA00022630"/>
    </source>
</evidence>
<reference evidence="9" key="1">
    <citation type="submission" date="2017-02" db="UniProtKB">
        <authorList>
            <consortium name="WormBaseParasite"/>
        </authorList>
    </citation>
    <scope>IDENTIFICATION</scope>
</reference>
<gene>
    <name evidence="7" type="ORF">BTMF_LOCUS12148</name>
</gene>
<evidence type="ECO:0000259" key="6">
    <source>
        <dbReference type="Pfam" id="PF01180"/>
    </source>
</evidence>
<dbReference type="Proteomes" id="UP000280834">
    <property type="component" value="Unassembled WGS sequence"/>
</dbReference>
<evidence type="ECO:0000256" key="2">
    <source>
        <dbReference type="ARBA" id="ARBA00004725"/>
    </source>
</evidence>
<organism evidence="9">
    <name type="scientific">Brugia timori</name>
    <dbReference type="NCBI Taxonomy" id="42155"/>
    <lineage>
        <taxon>Eukaryota</taxon>
        <taxon>Metazoa</taxon>
        <taxon>Ecdysozoa</taxon>
        <taxon>Nematoda</taxon>
        <taxon>Chromadorea</taxon>
        <taxon>Rhabditida</taxon>
        <taxon>Spirurina</taxon>
        <taxon>Spiruromorpha</taxon>
        <taxon>Filarioidea</taxon>
        <taxon>Onchocercidae</taxon>
        <taxon>Brugia</taxon>
    </lineage>
</organism>